<comment type="similarity">
    <text evidence="2">Belongs to the paired homeobox family. Bicoid subfamily.</text>
</comment>
<evidence type="ECO:0008006" key="11">
    <source>
        <dbReference type="Google" id="ProtNLM"/>
    </source>
</evidence>
<dbReference type="GO" id="GO:0005634">
    <property type="term" value="C:nucleus"/>
    <property type="evidence" value="ECO:0007669"/>
    <property type="project" value="UniProtKB-SubCell"/>
</dbReference>
<feature type="domain" description="Homeobox" evidence="7">
    <location>
        <begin position="1"/>
        <end position="21"/>
    </location>
</feature>
<dbReference type="GO" id="GO:0000978">
    <property type="term" value="F:RNA polymerase II cis-regulatory region sequence-specific DNA binding"/>
    <property type="evidence" value="ECO:0007669"/>
    <property type="project" value="TreeGrafter"/>
</dbReference>
<dbReference type="PROSITE" id="PS50803">
    <property type="entry name" value="OAR"/>
    <property type="match status" value="1"/>
</dbReference>
<feature type="compositionally biased region" description="Low complexity" evidence="6">
    <location>
        <begin position="151"/>
        <end position="160"/>
    </location>
</feature>
<dbReference type="GO" id="GO:0045944">
    <property type="term" value="P:positive regulation of transcription by RNA polymerase II"/>
    <property type="evidence" value="ECO:0007669"/>
    <property type="project" value="InterPro"/>
</dbReference>
<feature type="domain" description="OAR" evidence="8">
    <location>
        <begin position="182"/>
        <end position="195"/>
    </location>
</feature>
<keyword evidence="4" id="KW-0804">Transcription</keyword>
<proteinExistence type="inferred from homology"/>
<feature type="compositionally biased region" description="Pro residues" evidence="6">
    <location>
        <begin position="161"/>
        <end position="174"/>
    </location>
</feature>
<dbReference type="Gene3D" id="1.10.10.60">
    <property type="entry name" value="Homeodomain-like"/>
    <property type="match status" value="1"/>
</dbReference>
<feature type="region of interest" description="Disordered" evidence="6">
    <location>
        <begin position="151"/>
        <end position="184"/>
    </location>
</feature>
<keyword evidence="5" id="KW-0539">Nucleus</keyword>
<evidence type="ECO:0000313" key="9">
    <source>
        <dbReference type="EMBL" id="KAG8233205.1"/>
    </source>
</evidence>
<dbReference type="AlphaFoldDB" id="A0A8K0KGE3"/>
<dbReference type="OrthoDB" id="6159439at2759"/>
<feature type="compositionally biased region" description="Pro residues" evidence="6">
    <location>
        <begin position="58"/>
        <end position="67"/>
    </location>
</feature>
<keyword evidence="5" id="KW-0371">Homeobox</keyword>
<evidence type="ECO:0000256" key="1">
    <source>
        <dbReference type="ARBA" id="ARBA00004123"/>
    </source>
</evidence>
<evidence type="ECO:0000256" key="4">
    <source>
        <dbReference type="ARBA" id="ARBA00023163"/>
    </source>
</evidence>
<dbReference type="InterPro" id="IPR043562">
    <property type="entry name" value="RAX/RAX2"/>
</dbReference>
<gene>
    <name evidence="9" type="ORF">J437_LFUL013653</name>
</gene>
<comment type="caution">
    <text evidence="9">The sequence shown here is derived from an EMBL/GenBank/DDBJ whole genome shotgun (WGS) entry which is preliminary data.</text>
</comment>
<dbReference type="GO" id="GO:0000981">
    <property type="term" value="F:DNA-binding transcription factor activity, RNA polymerase II-specific"/>
    <property type="evidence" value="ECO:0007669"/>
    <property type="project" value="InterPro"/>
</dbReference>
<dbReference type="EMBL" id="KZ308694">
    <property type="protein sequence ID" value="KAG8233205.1"/>
    <property type="molecule type" value="Genomic_DNA"/>
</dbReference>
<accession>A0A8K0KGE3</accession>
<evidence type="ECO:0000256" key="3">
    <source>
        <dbReference type="ARBA" id="ARBA00023015"/>
    </source>
</evidence>
<keyword evidence="3" id="KW-0805">Transcription regulation</keyword>
<dbReference type="PROSITE" id="PS50071">
    <property type="entry name" value="HOMEOBOX_2"/>
    <property type="match status" value="1"/>
</dbReference>
<evidence type="ECO:0000259" key="8">
    <source>
        <dbReference type="PROSITE" id="PS50803"/>
    </source>
</evidence>
<dbReference type="InterPro" id="IPR009057">
    <property type="entry name" value="Homeodomain-like_sf"/>
</dbReference>
<feature type="compositionally biased region" description="Basic residues" evidence="6">
    <location>
        <begin position="68"/>
        <end position="93"/>
    </location>
</feature>
<feature type="region of interest" description="Disordered" evidence="6">
    <location>
        <begin position="52"/>
        <end position="99"/>
    </location>
</feature>
<evidence type="ECO:0000256" key="6">
    <source>
        <dbReference type="SAM" id="MobiDB-lite"/>
    </source>
</evidence>
<organism evidence="9 10">
    <name type="scientific">Ladona fulva</name>
    <name type="common">Scarce chaser dragonfly</name>
    <name type="synonym">Libellula fulva</name>
    <dbReference type="NCBI Taxonomy" id="123851"/>
    <lineage>
        <taxon>Eukaryota</taxon>
        <taxon>Metazoa</taxon>
        <taxon>Ecdysozoa</taxon>
        <taxon>Arthropoda</taxon>
        <taxon>Hexapoda</taxon>
        <taxon>Insecta</taxon>
        <taxon>Pterygota</taxon>
        <taxon>Palaeoptera</taxon>
        <taxon>Odonata</taxon>
        <taxon>Epiprocta</taxon>
        <taxon>Anisoptera</taxon>
        <taxon>Libelluloidea</taxon>
        <taxon>Libellulidae</taxon>
        <taxon>Ladona</taxon>
    </lineage>
</organism>
<protein>
    <recommendedName>
        <fullName evidence="11">Retinal homeobox protein Rx</fullName>
    </recommendedName>
</protein>
<sequence length="205" mass="21577">MKQKTKIWVWFQNRRAKWRRQEKMEAARLGLSEYSTAVAALGRPSGGGGLALPVDPWLSPPPPPPPPPHHHHSHHHPHHHHPHPHHHAHHHAHSILAAAAASSAALSHALPGFLAHPPAGYPSYLVASPLAPDKMTLDAAAAAAVTAAVTGATSPAQPQQQTPPPASLPAPPSPGAGDPRSSSIATLRLKAKEHVESISKGLQIA</sequence>
<dbReference type="PANTHER" id="PTHR46271">
    <property type="entry name" value="HOMEOBOX PROTEIN, PUTATIVE-RELATED"/>
    <property type="match status" value="1"/>
</dbReference>
<evidence type="ECO:0000313" key="10">
    <source>
        <dbReference type="Proteomes" id="UP000792457"/>
    </source>
</evidence>
<dbReference type="SUPFAM" id="SSF46689">
    <property type="entry name" value="Homeodomain-like"/>
    <property type="match status" value="1"/>
</dbReference>
<evidence type="ECO:0000256" key="5">
    <source>
        <dbReference type="PROSITE-ProRule" id="PRU00108"/>
    </source>
</evidence>
<dbReference type="PANTHER" id="PTHR46271:SF4">
    <property type="entry name" value="HOMEOBOX PROTEIN, PUTATIVE-RELATED"/>
    <property type="match status" value="1"/>
</dbReference>
<evidence type="ECO:0000259" key="7">
    <source>
        <dbReference type="PROSITE" id="PS50071"/>
    </source>
</evidence>
<dbReference type="Proteomes" id="UP000792457">
    <property type="component" value="Unassembled WGS sequence"/>
</dbReference>
<evidence type="ECO:0000256" key="2">
    <source>
        <dbReference type="ARBA" id="ARBA00006503"/>
    </source>
</evidence>
<dbReference type="Pfam" id="PF03826">
    <property type="entry name" value="OAR"/>
    <property type="match status" value="1"/>
</dbReference>
<dbReference type="CDD" id="cd00086">
    <property type="entry name" value="homeodomain"/>
    <property type="match status" value="1"/>
</dbReference>
<reference evidence="9" key="2">
    <citation type="submission" date="2017-10" db="EMBL/GenBank/DDBJ databases">
        <title>Ladona fulva Genome sequencing and assembly.</title>
        <authorList>
            <person name="Murali S."/>
            <person name="Richards S."/>
            <person name="Bandaranaike D."/>
            <person name="Bellair M."/>
            <person name="Blankenburg K."/>
            <person name="Chao H."/>
            <person name="Dinh H."/>
            <person name="Doddapaneni H."/>
            <person name="Dugan-Rocha S."/>
            <person name="Elkadiri S."/>
            <person name="Gnanaolivu R."/>
            <person name="Hernandez B."/>
            <person name="Skinner E."/>
            <person name="Javaid M."/>
            <person name="Lee S."/>
            <person name="Li M."/>
            <person name="Ming W."/>
            <person name="Munidasa M."/>
            <person name="Muniz J."/>
            <person name="Nguyen L."/>
            <person name="Hughes D."/>
            <person name="Osuji N."/>
            <person name="Pu L.-L."/>
            <person name="Puazo M."/>
            <person name="Qu C."/>
            <person name="Quiroz J."/>
            <person name="Raj R."/>
            <person name="Weissenberger G."/>
            <person name="Xin Y."/>
            <person name="Zou X."/>
            <person name="Han Y."/>
            <person name="Worley K."/>
            <person name="Muzny D."/>
            <person name="Gibbs R."/>
        </authorList>
    </citation>
    <scope>NUCLEOTIDE SEQUENCE</scope>
    <source>
        <strain evidence="9">Sampled in the wild</strain>
    </source>
</reference>
<dbReference type="InterPro" id="IPR001356">
    <property type="entry name" value="HD"/>
</dbReference>
<reference evidence="9" key="1">
    <citation type="submission" date="2013-04" db="EMBL/GenBank/DDBJ databases">
        <authorList>
            <person name="Qu J."/>
            <person name="Murali S.C."/>
            <person name="Bandaranaike D."/>
            <person name="Bellair M."/>
            <person name="Blankenburg K."/>
            <person name="Chao H."/>
            <person name="Dinh H."/>
            <person name="Doddapaneni H."/>
            <person name="Downs B."/>
            <person name="Dugan-Rocha S."/>
            <person name="Elkadiri S."/>
            <person name="Gnanaolivu R.D."/>
            <person name="Hernandez B."/>
            <person name="Javaid M."/>
            <person name="Jayaseelan J.C."/>
            <person name="Lee S."/>
            <person name="Li M."/>
            <person name="Ming W."/>
            <person name="Munidasa M."/>
            <person name="Muniz J."/>
            <person name="Nguyen L."/>
            <person name="Ongeri F."/>
            <person name="Osuji N."/>
            <person name="Pu L.-L."/>
            <person name="Puazo M."/>
            <person name="Qu C."/>
            <person name="Quiroz J."/>
            <person name="Raj R."/>
            <person name="Weissenberger G."/>
            <person name="Xin Y."/>
            <person name="Zou X."/>
            <person name="Han Y."/>
            <person name="Richards S."/>
            <person name="Worley K."/>
            <person name="Muzny D."/>
            <person name="Gibbs R."/>
        </authorList>
    </citation>
    <scope>NUCLEOTIDE SEQUENCE</scope>
    <source>
        <strain evidence="9">Sampled in the wild</strain>
    </source>
</reference>
<keyword evidence="5" id="KW-0238">DNA-binding</keyword>
<comment type="subcellular location">
    <subcellularLocation>
        <location evidence="1 5">Nucleus</location>
    </subcellularLocation>
</comment>
<keyword evidence="10" id="KW-1185">Reference proteome</keyword>
<dbReference type="InterPro" id="IPR003654">
    <property type="entry name" value="OAR_dom"/>
</dbReference>
<name>A0A8K0KGE3_LADFU</name>
<feature type="DNA-binding region" description="Homeobox" evidence="5">
    <location>
        <begin position="3"/>
        <end position="22"/>
    </location>
</feature>